<feature type="domain" description="Peptidase M24 C-terminal" evidence="8">
    <location>
        <begin position="735"/>
        <end position="797"/>
    </location>
</feature>
<dbReference type="InterPro" id="IPR036005">
    <property type="entry name" value="Creatinase/aminopeptidase-like"/>
</dbReference>
<evidence type="ECO:0000259" key="8">
    <source>
        <dbReference type="Pfam" id="PF16188"/>
    </source>
</evidence>
<dbReference type="Pfam" id="PF00557">
    <property type="entry name" value="Peptidase_M24"/>
    <property type="match status" value="1"/>
</dbReference>
<dbReference type="Pfam" id="PF16189">
    <property type="entry name" value="Creatinase_N_2"/>
    <property type="match status" value="1"/>
</dbReference>
<protein>
    <recommendedName>
        <fullName evidence="11">Creatinase/aminopeptidase</fullName>
    </recommendedName>
</protein>
<reference evidence="9 10" key="1">
    <citation type="submission" date="2014-04" db="EMBL/GenBank/DDBJ databases">
        <authorList>
            <consortium name="DOE Joint Genome Institute"/>
            <person name="Kuo A."/>
            <person name="Girlanda M."/>
            <person name="Perotto S."/>
            <person name="Kohler A."/>
            <person name="Nagy L.G."/>
            <person name="Floudas D."/>
            <person name="Copeland A."/>
            <person name="Barry K.W."/>
            <person name="Cichocki N."/>
            <person name="Veneault-Fourrey C."/>
            <person name="LaButti K."/>
            <person name="Lindquist E.A."/>
            <person name="Lipzen A."/>
            <person name="Lundell T."/>
            <person name="Morin E."/>
            <person name="Murat C."/>
            <person name="Sun H."/>
            <person name="Tunlid A."/>
            <person name="Henrissat B."/>
            <person name="Grigoriev I.V."/>
            <person name="Hibbett D.S."/>
            <person name="Martin F."/>
            <person name="Nordberg H.P."/>
            <person name="Cantor M.N."/>
            <person name="Hua S.X."/>
        </authorList>
    </citation>
    <scope>NUCLEOTIDE SEQUENCE [LARGE SCALE GENOMIC DNA]</scope>
    <source>
        <strain evidence="9 10">MUT 4182</strain>
    </source>
</reference>
<dbReference type="GO" id="GO:0046872">
    <property type="term" value="F:metal ion binding"/>
    <property type="evidence" value="ECO:0007669"/>
    <property type="project" value="UniProtKB-KW"/>
</dbReference>
<dbReference type="CDD" id="cd01085">
    <property type="entry name" value="APP"/>
    <property type="match status" value="1"/>
</dbReference>
<feature type="domain" description="Peptidase M24" evidence="6">
    <location>
        <begin position="511"/>
        <end position="722"/>
    </location>
</feature>
<dbReference type="STRING" id="1051891.A0A0C3KZA1"/>
<gene>
    <name evidence="9" type="ORF">M407DRAFT_24031</name>
</gene>
<dbReference type="HOGENOM" id="CLU_011781_2_6_1"/>
<evidence type="ECO:0000256" key="4">
    <source>
        <dbReference type="ARBA" id="ARBA00022801"/>
    </source>
</evidence>
<dbReference type="Gene3D" id="3.90.230.10">
    <property type="entry name" value="Creatinase/methionine aminopeptidase superfamily"/>
    <property type="match status" value="1"/>
</dbReference>
<dbReference type="SUPFAM" id="SSF55920">
    <property type="entry name" value="Creatinase/aminopeptidase"/>
    <property type="match status" value="1"/>
</dbReference>
<dbReference type="GO" id="GO:0070006">
    <property type="term" value="F:metalloaminopeptidase activity"/>
    <property type="evidence" value="ECO:0007669"/>
    <property type="project" value="InterPro"/>
</dbReference>
<evidence type="ECO:0000259" key="6">
    <source>
        <dbReference type="Pfam" id="PF00557"/>
    </source>
</evidence>
<evidence type="ECO:0000256" key="1">
    <source>
        <dbReference type="ARBA" id="ARBA00001936"/>
    </source>
</evidence>
<dbReference type="AlphaFoldDB" id="A0A0C3KZA1"/>
<evidence type="ECO:0008006" key="11">
    <source>
        <dbReference type="Google" id="ProtNLM"/>
    </source>
</evidence>
<dbReference type="InterPro" id="IPR033740">
    <property type="entry name" value="Pept_M24B"/>
</dbReference>
<evidence type="ECO:0000256" key="2">
    <source>
        <dbReference type="ARBA" id="ARBA00008766"/>
    </source>
</evidence>
<comment type="cofactor">
    <cofactor evidence="1">
        <name>Mn(2+)</name>
        <dbReference type="ChEBI" id="CHEBI:29035"/>
    </cofactor>
</comment>
<dbReference type="EMBL" id="KN823020">
    <property type="protein sequence ID" value="KIO26713.1"/>
    <property type="molecule type" value="Genomic_DNA"/>
</dbReference>
<sequence length="806" mass="89970">MSPLQSSPCFPYRLFITNIETVAIFPHSGFNQLVSPSRILDRIYANSPIPTDQPAESLLFTPKATGHYNSPEKQMPLWPLRFNSKPQLPRVVVAPDETTPGTPTTVCEKSAQSSVTALEVSPGIGWGKVVSSGKSLGVTFGTPSSRVELGTSASGSPQKLEAIRKVMKDQPEPIDYYIIPSEDAHQSEYVSQADARREYISNFSGSAGLAIVAHDSAHLFVDSRYWIQAAKEIDDDWTLHRVGTPGERSWLDWIRHESTPNVLFGVDSRLISCDTAVALHAAVLERNSRLTFPRLNLVDASRPDRPVRPNNPVFLHDIKYTGETSSDKIQRIRAWIREKRPTPSEIVAFPEALTLEGLESRSKETLGLSISTTTAVDRVDSSTPEPHGIVLSKLDSIAWTLNLRGSDVPYNPVFFSYLVITLDEVILFVDSNKELVSPVNRYLDDLGVSRRDYSSLWTYLRKGDIKGQLIIDSKSPYAIAVLLKRPRYVVLNHCIVTQLKGIKNPIEIQGFRECYLRDGAAFVQWLAWLEETVRKKRQPVTEWGAAQKLTEFRTSVDNFMGLAYANISAVGPNAALPHYEPTPTGSSLIDTTQPYLNDSGGQYLDGTCDTTRTVHFGQPSQEQRDAYTRVLQGHIAIDSAVFPEGTTGAQLDVLARKALWKDRLNYGHGTGHGFGSFLSVHEGPHAFSNTVPLRPGAVITNEPGFYKEGSFGIRIESALVVKAVRVKDLQGSEVNWLAFERFTHVPIQASRLVNYSLLTKDERRWLRNHNRTCREKLAPLLQGDKRALKWLRRATSKFGPIEIIWE</sequence>
<evidence type="ECO:0000256" key="5">
    <source>
        <dbReference type="ARBA" id="ARBA00023211"/>
    </source>
</evidence>
<dbReference type="GO" id="GO:0005737">
    <property type="term" value="C:cytoplasm"/>
    <property type="evidence" value="ECO:0007669"/>
    <property type="project" value="UniProtKB-ARBA"/>
</dbReference>
<dbReference type="FunFam" id="3.40.350.10:FF:000003">
    <property type="entry name" value="Xaa-pro aminopeptidase P"/>
    <property type="match status" value="1"/>
</dbReference>
<dbReference type="InterPro" id="IPR029149">
    <property type="entry name" value="Creatin/AminoP/Spt16_N"/>
</dbReference>
<evidence type="ECO:0000256" key="3">
    <source>
        <dbReference type="ARBA" id="ARBA00022723"/>
    </source>
</evidence>
<dbReference type="InterPro" id="IPR000587">
    <property type="entry name" value="Creatinase_N"/>
</dbReference>
<dbReference type="InterPro" id="IPR000994">
    <property type="entry name" value="Pept_M24"/>
</dbReference>
<reference evidence="10" key="2">
    <citation type="submission" date="2015-01" db="EMBL/GenBank/DDBJ databases">
        <title>Evolutionary Origins and Diversification of the Mycorrhizal Mutualists.</title>
        <authorList>
            <consortium name="DOE Joint Genome Institute"/>
            <consortium name="Mycorrhizal Genomics Consortium"/>
            <person name="Kohler A."/>
            <person name="Kuo A."/>
            <person name="Nagy L.G."/>
            <person name="Floudas D."/>
            <person name="Copeland A."/>
            <person name="Barry K.W."/>
            <person name="Cichocki N."/>
            <person name="Veneault-Fourrey C."/>
            <person name="LaButti K."/>
            <person name="Lindquist E.A."/>
            <person name="Lipzen A."/>
            <person name="Lundell T."/>
            <person name="Morin E."/>
            <person name="Murat C."/>
            <person name="Riley R."/>
            <person name="Ohm R."/>
            <person name="Sun H."/>
            <person name="Tunlid A."/>
            <person name="Henrissat B."/>
            <person name="Grigoriev I.V."/>
            <person name="Hibbett D.S."/>
            <person name="Martin F."/>
        </authorList>
    </citation>
    <scope>NUCLEOTIDE SEQUENCE [LARGE SCALE GENOMIC DNA]</scope>
    <source>
        <strain evidence="10">MUT 4182</strain>
    </source>
</reference>
<keyword evidence="3" id="KW-0479">Metal-binding</keyword>
<keyword evidence="10" id="KW-1185">Reference proteome</keyword>
<evidence type="ECO:0000259" key="7">
    <source>
        <dbReference type="Pfam" id="PF01321"/>
    </source>
</evidence>
<evidence type="ECO:0000313" key="9">
    <source>
        <dbReference type="EMBL" id="KIO26713.1"/>
    </source>
</evidence>
<dbReference type="PANTHER" id="PTHR43763:SF17">
    <property type="entry name" value="AMINOPEPTIDASE P, CYTOPLASMIC-RELATED"/>
    <property type="match status" value="1"/>
</dbReference>
<evidence type="ECO:0000313" key="10">
    <source>
        <dbReference type="Proteomes" id="UP000054248"/>
    </source>
</evidence>
<dbReference type="Pfam" id="PF16188">
    <property type="entry name" value="Peptidase_M24_C"/>
    <property type="match status" value="1"/>
</dbReference>
<dbReference type="OrthoDB" id="9995434at2759"/>
<keyword evidence="4" id="KW-0378">Hydrolase</keyword>
<dbReference type="Gene3D" id="3.40.350.10">
    <property type="entry name" value="Creatinase/prolidase N-terminal domain"/>
    <property type="match status" value="2"/>
</dbReference>
<keyword evidence="5" id="KW-0464">Manganese</keyword>
<dbReference type="InterPro" id="IPR032416">
    <property type="entry name" value="Peptidase_M24_C"/>
</dbReference>
<organism evidence="9 10">
    <name type="scientific">Tulasnella calospora MUT 4182</name>
    <dbReference type="NCBI Taxonomy" id="1051891"/>
    <lineage>
        <taxon>Eukaryota</taxon>
        <taxon>Fungi</taxon>
        <taxon>Dikarya</taxon>
        <taxon>Basidiomycota</taxon>
        <taxon>Agaricomycotina</taxon>
        <taxon>Agaricomycetes</taxon>
        <taxon>Cantharellales</taxon>
        <taxon>Tulasnellaceae</taxon>
        <taxon>Tulasnella</taxon>
    </lineage>
</organism>
<dbReference type="Proteomes" id="UP000054248">
    <property type="component" value="Unassembled WGS sequence"/>
</dbReference>
<dbReference type="PANTHER" id="PTHR43763">
    <property type="entry name" value="XAA-PRO AMINOPEPTIDASE 1"/>
    <property type="match status" value="1"/>
</dbReference>
<dbReference type="InterPro" id="IPR050422">
    <property type="entry name" value="X-Pro_aminopeptidase_P"/>
</dbReference>
<proteinExistence type="inferred from homology"/>
<accession>A0A0C3KZA1</accession>
<comment type="similarity">
    <text evidence="2">Belongs to the peptidase M24B family.</text>
</comment>
<name>A0A0C3KZA1_9AGAM</name>
<dbReference type="Pfam" id="PF01321">
    <property type="entry name" value="Creatinase_N"/>
    <property type="match status" value="1"/>
</dbReference>
<dbReference type="SUPFAM" id="SSF53092">
    <property type="entry name" value="Creatinase/prolidase N-terminal domain"/>
    <property type="match status" value="1"/>
</dbReference>
<feature type="domain" description="Creatinase N-terminal" evidence="7">
    <location>
        <begin position="160"/>
        <end position="283"/>
    </location>
</feature>
<dbReference type="FunFam" id="3.90.230.10:FF:000007">
    <property type="entry name" value="Xaa-Pro aminopeptidase P"/>
    <property type="match status" value="1"/>
</dbReference>